<dbReference type="Proteomes" id="UP001634007">
    <property type="component" value="Unassembled WGS sequence"/>
</dbReference>
<name>A0ABD3K315_EUCGL</name>
<dbReference type="AlphaFoldDB" id="A0ABD3K315"/>
<evidence type="ECO:0000313" key="1">
    <source>
        <dbReference type="EMBL" id="KAL3734476.1"/>
    </source>
</evidence>
<organism evidence="1 2">
    <name type="scientific">Eucalyptus globulus</name>
    <name type="common">Tasmanian blue gum</name>
    <dbReference type="NCBI Taxonomy" id="34317"/>
    <lineage>
        <taxon>Eukaryota</taxon>
        <taxon>Viridiplantae</taxon>
        <taxon>Streptophyta</taxon>
        <taxon>Embryophyta</taxon>
        <taxon>Tracheophyta</taxon>
        <taxon>Spermatophyta</taxon>
        <taxon>Magnoliopsida</taxon>
        <taxon>eudicotyledons</taxon>
        <taxon>Gunneridae</taxon>
        <taxon>Pentapetalae</taxon>
        <taxon>rosids</taxon>
        <taxon>malvids</taxon>
        <taxon>Myrtales</taxon>
        <taxon>Myrtaceae</taxon>
        <taxon>Myrtoideae</taxon>
        <taxon>Eucalypteae</taxon>
        <taxon>Eucalyptus</taxon>
    </lineage>
</organism>
<sequence>MIAEIAVKCLDSSGARSQAMREVAEQLARINHKLDNSIVEENNEETETMVHEPLLPCDFNYFDDELTWDDELSFLFSRVQHQHPILCYYNDMSINCP</sequence>
<dbReference type="EMBL" id="JBJKBG010000006">
    <property type="protein sequence ID" value="KAL3734476.1"/>
    <property type="molecule type" value="Genomic_DNA"/>
</dbReference>
<reference evidence="1 2" key="1">
    <citation type="submission" date="2024-11" db="EMBL/GenBank/DDBJ databases">
        <title>Chromosome-level genome assembly of Eucalyptus globulus Labill. provides insights into its genome evolution.</title>
        <authorList>
            <person name="Li X."/>
        </authorList>
    </citation>
    <scope>NUCLEOTIDE SEQUENCE [LARGE SCALE GENOMIC DNA]</scope>
    <source>
        <strain evidence="1">CL2024</strain>
        <tissue evidence="1">Fresh tender leaves</tissue>
    </source>
</reference>
<comment type="caution">
    <text evidence="1">The sequence shown here is derived from an EMBL/GenBank/DDBJ whole genome shotgun (WGS) entry which is preliminary data.</text>
</comment>
<evidence type="ECO:0000313" key="2">
    <source>
        <dbReference type="Proteomes" id="UP001634007"/>
    </source>
</evidence>
<protein>
    <submittedName>
        <fullName evidence="1">Uncharacterized protein</fullName>
    </submittedName>
</protein>
<proteinExistence type="predicted"/>
<keyword evidence="2" id="KW-1185">Reference proteome</keyword>
<accession>A0ABD3K315</accession>
<gene>
    <name evidence="1" type="ORF">ACJRO7_023773</name>
</gene>